<dbReference type="Pfam" id="PF12704">
    <property type="entry name" value="MacB_PCD"/>
    <property type="match status" value="1"/>
</dbReference>
<gene>
    <name evidence="10" type="ORF">PMI13_03268</name>
</gene>
<proteinExistence type="inferred from homology"/>
<dbReference type="GO" id="GO:0044874">
    <property type="term" value="P:lipoprotein localization to outer membrane"/>
    <property type="evidence" value="ECO:0007669"/>
    <property type="project" value="TreeGrafter"/>
</dbReference>
<accession>J2JNN9</accession>
<evidence type="ECO:0000256" key="3">
    <source>
        <dbReference type="ARBA" id="ARBA00022475"/>
    </source>
</evidence>
<feature type="transmembrane region" description="Helical" evidence="7">
    <location>
        <begin position="320"/>
        <end position="347"/>
    </location>
</feature>
<keyword evidence="10" id="KW-0449">Lipoprotein</keyword>
<evidence type="ECO:0000259" key="9">
    <source>
        <dbReference type="Pfam" id="PF12704"/>
    </source>
</evidence>
<name>J2JNN9_9FLAO</name>
<dbReference type="InterPro" id="IPR025857">
    <property type="entry name" value="MacB_PCD"/>
</dbReference>
<evidence type="ECO:0000313" key="11">
    <source>
        <dbReference type="Proteomes" id="UP000007509"/>
    </source>
</evidence>
<protein>
    <submittedName>
        <fullName evidence="10">ABC-type transport system, involved in lipoprotein release, permease component</fullName>
    </submittedName>
</protein>
<evidence type="ECO:0000256" key="4">
    <source>
        <dbReference type="ARBA" id="ARBA00022692"/>
    </source>
</evidence>
<keyword evidence="3" id="KW-1003">Cell membrane</keyword>
<dbReference type="PANTHER" id="PTHR30489">
    <property type="entry name" value="LIPOPROTEIN-RELEASING SYSTEM TRANSMEMBRANE PROTEIN LOLE"/>
    <property type="match status" value="1"/>
</dbReference>
<evidence type="ECO:0000256" key="5">
    <source>
        <dbReference type="ARBA" id="ARBA00022989"/>
    </source>
</evidence>
<evidence type="ECO:0000256" key="1">
    <source>
        <dbReference type="ARBA" id="ARBA00004651"/>
    </source>
</evidence>
<organism evidence="10 11">
    <name type="scientific">Chryseobacterium populi</name>
    <dbReference type="NCBI Taxonomy" id="1144316"/>
    <lineage>
        <taxon>Bacteria</taxon>
        <taxon>Pseudomonadati</taxon>
        <taxon>Bacteroidota</taxon>
        <taxon>Flavobacteriia</taxon>
        <taxon>Flavobacteriales</taxon>
        <taxon>Weeksellaceae</taxon>
        <taxon>Chryseobacterium group</taxon>
        <taxon>Chryseobacterium</taxon>
    </lineage>
</organism>
<feature type="transmembrane region" description="Helical" evidence="7">
    <location>
        <begin position="275"/>
        <end position="299"/>
    </location>
</feature>
<evidence type="ECO:0000313" key="10">
    <source>
        <dbReference type="EMBL" id="EJL69465.1"/>
    </source>
</evidence>
<evidence type="ECO:0000256" key="7">
    <source>
        <dbReference type="SAM" id="Phobius"/>
    </source>
</evidence>
<dbReference type="OrthoDB" id="1522670at2"/>
<dbReference type="PANTHER" id="PTHR30489:SF0">
    <property type="entry name" value="LIPOPROTEIN-RELEASING SYSTEM TRANSMEMBRANE PROTEIN LOLE"/>
    <property type="match status" value="1"/>
</dbReference>
<evidence type="ECO:0000256" key="6">
    <source>
        <dbReference type="ARBA" id="ARBA00023136"/>
    </source>
</evidence>
<feature type="domain" description="ABC3 transporter permease C-terminal" evidence="8">
    <location>
        <begin position="277"/>
        <end position="402"/>
    </location>
</feature>
<comment type="similarity">
    <text evidence="2">Belongs to the ABC-4 integral membrane protein family. LolC/E subfamily.</text>
</comment>
<comment type="subcellular location">
    <subcellularLocation>
        <location evidence="1">Cell membrane</location>
        <topology evidence="1">Multi-pass membrane protein</topology>
    </subcellularLocation>
</comment>
<keyword evidence="11" id="KW-1185">Reference proteome</keyword>
<dbReference type="PATRIC" id="fig|1144316.3.peg.3288"/>
<dbReference type="GO" id="GO:0098797">
    <property type="term" value="C:plasma membrane protein complex"/>
    <property type="evidence" value="ECO:0007669"/>
    <property type="project" value="TreeGrafter"/>
</dbReference>
<dbReference type="InterPro" id="IPR051447">
    <property type="entry name" value="Lipoprotein-release_system"/>
</dbReference>
<comment type="caution">
    <text evidence="10">The sequence shown here is derived from an EMBL/GenBank/DDBJ whole genome shotgun (WGS) entry which is preliminary data.</text>
</comment>
<keyword evidence="6 7" id="KW-0472">Membrane</keyword>
<feature type="domain" description="MacB-like periplasmic core" evidence="9">
    <location>
        <begin position="31"/>
        <end position="204"/>
    </location>
</feature>
<feature type="transmembrane region" description="Helical" evidence="7">
    <location>
        <begin position="373"/>
        <end position="397"/>
    </location>
</feature>
<keyword evidence="5 7" id="KW-1133">Transmembrane helix</keyword>
<reference evidence="10 11" key="1">
    <citation type="journal article" date="2012" name="J. Bacteriol.">
        <title>Twenty-one genome sequences from Pseudomonas species and 19 genome sequences from diverse bacteria isolated from the rhizosphere and endosphere of Populus deltoides.</title>
        <authorList>
            <person name="Brown S.D."/>
            <person name="Utturkar S.M."/>
            <person name="Klingeman D.M."/>
            <person name="Johnson C.M."/>
            <person name="Martin S.L."/>
            <person name="Land M.L."/>
            <person name="Lu T.Y."/>
            <person name="Schadt C.W."/>
            <person name="Doktycz M.J."/>
            <person name="Pelletier D.A."/>
        </authorList>
    </citation>
    <scope>NUCLEOTIDE SEQUENCE [LARGE SCALE GENOMIC DNA]</scope>
    <source>
        <strain evidence="10 11">CF314</strain>
    </source>
</reference>
<dbReference type="InterPro" id="IPR003838">
    <property type="entry name" value="ABC3_permease_C"/>
</dbReference>
<dbReference type="Pfam" id="PF02687">
    <property type="entry name" value="FtsX"/>
    <property type="match status" value="1"/>
</dbReference>
<feature type="transmembrane region" description="Helical" evidence="7">
    <location>
        <begin position="21"/>
        <end position="42"/>
    </location>
</feature>
<sequence>MNFPLYFSRKIAFSKDNKNNLSRVIIFIGRLSVALGIIVSLITVSTGFGSKKAIKERLADFSGHITVRSTRSNSSYNTSVLDKQGLDIQKIKEIPDVENVQKYASVTGIMRNEHNFAGIIFKGVGKDFDSLRFKKFLVAGTTPKVTEIGFNNGVVISQKIAKDLHLNLKDSIVTIFSKADQKPIYRNFEVIGIYRTDIKMIDEQFVIGGINHVRRIQDMKPDEVGGIDIFFKNVNDIDKDFPEIEKYIGYKNYAEKATEKYPQINDWISIFDTNIALIIMIMLIVVVINIIMVLLILIIERTNSIGLLKTLGASNAQIRATFINYTLIIMIPGLLYGNLIGLGLILLQKFFGVIKLNPENYYVSTVPVDLNPVAIISISLGILLISALALIIPSYLISKISPVKAIKYN</sequence>
<evidence type="ECO:0000256" key="2">
    <source>
        <dbReference type="ARBA" id="ARBA00005236"/>
    </source>
</evidence>
<dbReference type="Proteomes" id="UP000007509">
    <property type="component" value="Unassembled WGS sequence"/>
</dbReference>
<keyword evidence="4 7" id="KW-0812">Transmembrane</keyword>
<dbReference type="RefSeq" id="WP_007845548.1">
    <property type="nucleotide sequence ID" value="NZ_AKJY01000070.1"/>
</dbReference>
<dbReference type="AlphaFoldDB" id="J2JNN9"/>
<evidence type="ECO:0000259" key="8">
    <source>
        <dbReference type="Pfam" id="PF02687"/>
    </source>
</evidence>
<dbReference type="EMBL" id="AKJY01000070">
    <property type="protein sequence ID" value="EJL69465.1"/>
    <property type="molecule type" value="Genomic_DNA"/>
</dbReference>